<reference evidence="1" key="2">
    <citation type="submission" date="2015-06" db="UniProtKB">
        <authorList>
            <consortium name="EnsemblPlants"/>
        </authorList>
    </citation>
    <scope>IDENTIFICATION</scope>
    <source>
        <strain evidence="1">DM1-3 516 R44</strain>
    </source>
</reference>
<proteinExistence type="predicted"/>
<dbReference type="EnsemblPlants" id="PGSC0003DMT400084954">
    <property type="protein sequence ID" value="PGSC0003DMT400084954"/>
    <property type="gene ID" value="PGSC0003DMG400034525"/>
</dbReference>
<dbReference type="HOGENOM" id="CLU_043094_2_1_1"/>
<dbReference type="PaxDb" id="4113-PGSC0003DMT400084954"/>
<accession>M1D8F7</accession>
<dbReference type="AlphaFoldDB" id="M1D8F7"/>
<reference evidence="2" key="1">
    <citation type="journal article" date="2011" name="Nature">
        <title>Genome sequence and analysis of the tuber crop potato.</title>
        <authorList>
            <consortium name="The Potato Genome Sequencing Consortium"/>
        </authorList>
    </citation>
    <scope>NUCLEOTIDE SEQUENCE [LARGE SCALE GENOMIC DNA]</scope>
    <source>
        <strain evidence="2">cv. DM1-3 516 R44</strain>
    </source>
</reference>
<protein>
    <submittedName>
        <fullName evidence="1">Uncharacterized protein</fullName>
    </submittedName>
</protein>
<name>M1D8F7_SOLTU</name>
<sequence length="136" mass="15272">MAPLFPVLVDVTKKKGPDNEFGPPLTTSEYQRRNELIMAHIYGLQMLRHQNGCRASTDEQLGHVQMKYLLNVHAKTLLGINPEFHKPVDDDIPIDEDKLCSDSNVDSNYDTEEVDPVQAGNDAEGALPLFLFCDFV</sequence>
<organism evidence="1 2">
    <name type="scientific">Solanum tuberosum</name>
    <name type="common">Potato</name>
    <dbReference type="NCBI Taxonomy" id="4113"/>
    <lineage>
        <taxon>Eukaryota</taxon>
        <taxon>Viridiplantae</taxon>
        <taxon>Streptophyta</taxon>
        <taxon>Embryophyta</taxon>
        <taxon>Tracheophyta</taxon>
        <taxon>Spermatophyta</taxon>
        <taxon>Magnoliopsida</taxon>
        <taxon>eudicotyledons</taxon>
        <taxon>Gunneridae</taxon>
        <taxon>Pentapetalae</taxon>
        <taxon>asterids</taxon>
        <taxon>lamiids</taxon>
        <taxon>Solanales</taxon>
        <taxon>Solanaceae</taxon>
        <taxon>Solanoideae</taxon>
        <taxon>Solaneae</taxon>
        <taxon>Solanum</taxon>
    </lineage>
</organism>
<keyword evidence="2" id="KW-1185">Reference proteome</keyword>
<evidence type="ECO:0000313" key="1">
    <source>
        <dbReference type="EnsemblPlants" id="PGSC0003DMT400084954"/>
    </source>
</evidence>
<dbReference type="InParanoid" id="M1D8F7"/>
<evidence type="ECO:0000313" key="2">
    <source>
        <dbReference type="Proteomes" id="UP000011115"/>
    </source>
</evidence>
<dbReference type="Proteomes" id="UP000011115">
    <property type="component" value="Unassembled WGS sequence"/>
</dbReference>
<dbReference type="Gramene" id="PGSC0003DMT400084954">
    <property type="protein sequence ID" value="PGSC0003DMT400084954"/>
    <property type="gene ID" value="PGSC0003DMG400034525"/>
</dbReference>